<dbReference type="GeneTree" id="ENSGT00440000038972"/>
<dbReference type="InterPro" id="IPR000884">
    <property type="entry name" value="TSP1_rpt"/>
</dbReference>
<dbReference type="Pfam" id="PF00090">
    <property type="entry name" value="TSP_1"/>
    <property type="match status" value="3"/>
</dbReference>
<name>F6SJ11_CIOIN</name>
<dbReference type="InterPro" id="IPR044004">
    <property type="entry name" value="TSP1_spondin_dom"/>
</dbReference>
<keyword evidence="4" id="KW-0325">Glycoprotein</keyword>
<feature type="domain" description="Spondin-like TSP1" evidence="5">
    <location>
        <begin position="100"/>
        <end position="152"/>
    </location>
</feature>
<organism evidence="6 7">
    <name type="scientific">Ciona intestinalis</name>
    <name type="common">Transparent sea squirt</name>
    <name type="synonym">Ascidia intestinalis</name>
    <dbReference type="NCBI Taxonomy" id="7719"/>
    <lineage>
        <taxon>Eukaryota</taxon>
        <taxon>Metazoa</taxon>
        <taxon>Chordata</taxon>
        <taxon>Tunicata</taxon>
        <taxon>Ascidiacea</taxon>
        <taxon>Phlebobranchia</taxon>
        <taxon>Cionidae</taxon>
        <taxon>Ciona</taxon>
    </lineage>
</organism>
<dbReference type="PANTHER" id="PTHR22906">
    <property type="entry name" value="PROPERDIN"/>
    <property type="match status" value="1"/>
</dbReference>
<dbReference type="InParanoid" id="F6SJ11"/>
<reference evidence="6" key="3">
    <citation type="submission" date="2025-09" db="UniProtKB">
        <authorList>
            <consortium name="Ensembl"/>
        </authorList>
    </citation>
    <scope>IDENTIFICATION</scope>
</reference>
<keyword evidence="1" id="KW-0732">Signal</keyword>
<dbReference type="InterPro" id="IPR036383">
    <property type="entry name" value="TSP1_rpt_sf"/>
</dbReference>
<dbReference type="HOGENOM" id="CLU_124745_0_0_1"/>
<dbReference type="SMART" id="SM00209">
    <property type="entry name" value="TSP1"/>
    <property type="match status" value="4"/>
</dbReference>
<evidence type="ECO:0000259" key="5">
    <source>
        <dbReference type="Pfam" id="PF19028"/>
    </source>
</evidence>
<keyword evidence="7" id="KW-1185">Reference proteome</keyword>
<evidence type="ECO:0000256" key="3">
    <source>
        <dbReference type="ARBA" id="ARBA00023157"/>
    </source>
</evidence>
<evidence type="ECO:0000313" key="7">
    <source>
        <dbReference type="Proteomes" id="UP000008144"/>
    </source>
</evidence>
<dbReference type="Ensembl" id="ENSCINT00000015769.3">
    <property type="protein sequence ID" value="ENSCINP00000015769.3"/>
    <property type="gene ID" value="ENSCING00000000568.3"/>
</dbReference>
<dbReference type="PANTHER" id="PTHR22906:SF49">
    <property type="entry name" value="COADHESIN-LIKE"/>
    <property type="match status" value="1"/>
</dbReference>
<dbReference type="Pfam" id="PF19028">
    <property type="entry name" value="TSP1_spondin"/>
    <property type="match status" value="1"/>
</dbReference>
<dbReference type="AlphaFoldDB" id="F6SJ11"/>
<evidence type="ECO:0000256" key="1">
    <source>
        <dbReference type="ARBA" id="ARBA00022729"/>
    </source>
</evidence>
<dbReference type="Proteomes" id="UP000008144">
    <property type="component" value="Unassembled WGS sequence"/>
</dbReference>
<proteinExistence type="predicted"/>
<accession>F6SJ11</accession>
<dbReference type="InterPro" id="IPR052065">
    <property type="entry name" value="Compl_asym_regulator"/>
</dbReference>
<sequence length="200" mass="21065">VSCGGGNQTRSRSVAISAFCGGNSCAGDPTDTRVCNTQCCPVNCQWSSWTEFDSCSVSCGGGNQTRSRSVAIFAFCGGNSCAGDPRDTRVCNSLPCPIHCAWESWAQWNECNVTCGGGMQERKRQVAVEAMHGGIGCSGFTSESRSCNEICCPVACEWEGWASWAECSKSCGAGSQDRRRNVLVEESCGGETCAGNATQV</sequence>
<dbReference type="SUPFAM" id="SSF82895">
    <property type="entry name" value="TSP-1 type 1 repeat"/>
    <property type="match status" value="4"/>
</dbReference>
<keyword evidence="3" id="KW-1015">Disulfide bond</keyword>
<protein>
    <recommendedName>
        <fullName evidence="5">Spondin-like TSP1 domain-containing protein</fullName>
    </recommendedName>
</protein>
<reference evidence="7" key="1">
    <citation type="journal article" date="2002" name="Science">
        <title>The draft genome of Ciona intestinalis: insights into chordate and vertebrate origins.</title>
        <authorList>
            <person name="Dehal P."/>
            <person name="Satou Y."/>
            <person name="Campbell R.K."/>
            <person name="Chapman J."/>
            <person name="Degnan B."/>
            <person name="De Tomaso A."/>
            <person name="Davidson B."/>
            <person name="Di Gregorio A."/>
            <person name="Gelpke M."/>
            <person name="Goodstein D.M."/>
            <person name="Harafuji N."/>
            <person name="Hastings K.E."/>
            <person name="Ho I."/>
            <person name="Hotta K."/>
            <person name="Huang W."/>
            <person name="Kawashima T."/>
            <person name="Lemaire P."/>
            <person name="Martinez D."/>
            <person name="Meinertzhagen I.A."/>
            <person name="Necula S."/>
            <person name="Nonaka M."/>
            <person name="Putnam N."/>
            <person name="Rash S."/>
            <person name="Saiga H."/>
            <person name="Satake M."/>
            <person name="Terry A."/>
            <person name="Yamada L."/>
            <person name="Wang H.G."/>
            <person name="Awazu S."/>
            <person name="Azumi K."/>
            <person name="Boore J."/>
            <person name="Branno M."/>
            <person name="Chin-Bow S."/>
            <person name="DeSantis R."/>
            <person name="Doyle S."/>
            <person name="Francino P."/>
            <person name="Keys D.N."/>
            <person name="Haga S."/>
            <person name="Hayashi H."/>
            <person name="Hino K."/>
            <person name="Imai K.S."/>
            <person name="Inaba K."/>
            <person name="Kano S."/>
            <person name="Kobayashi K."/>
            <person name="Kobayashi M."/>
            <person name="Lee B.I."/>
            <person name="Makabe K.W."/>
            <person name="Manohar C."/>
            <person name="Matassi G."/>
            <person name="Medina M."/>
            <person name="Mochizuki Y."/>
            <person name="Mount S."/>
            <person name="Morishita T."/>
            <person name="Miura S."/>
            <person name="Nakayama A."/>
            <person name="Nishizaka S."/>
            <person name="Nomoto H."/>
            <person name="Ohta F."/>
            <person name="Oishi K."/>
            <person name="Rigoutsos I."/>
            <person name="Sano M."/>
            <person name="Sasaki A."/>
            <person name="Sasakura Y."/>
            <person name="Shoguchi E."/>
            <person name="Shin-i T."/>
            <person name="Spagnuolo A."/>
            <person name="Stainier D."/>
            <person name="Suzuki M.M."/>
            <person name="Tassy O."/>
            <person name="Takatori N."/>
            <person name="Tokuoka M."/>
            <person name="Yagi K."/>
            <person name="Yoshizaki F."/>
            <person name="Wada S."/>
            <person name="Zhang C."/>
            <person name="Hyatt P.D."/>
            <person name="Larimer F."/>
            <person name="Detter C."/>
            <person name="Doggett N."/>
            <person name="Glavina T."/>
            <person name="Hawkins T."/>
            <person name="Richardson P."/>
            <person name="Lucas S."/>
            <person name="Kohara Y."/>
            <person name="Levine M."/>
            <person name="Satoh N."/>
            <person name="Rokhsar D.S."/>
        </authorList>
    </citation>
    <scope>NUCLEOTIDE SEQUENCE [LARGE SCALE GENOMIC DNA]</scope>
</reference>
<evidence type="ECO:0000256" key="2">
    <source>
        <dbReference type="ARBA" id="ARBA00022737"/>
    </source>
</evidence>
<keyword evidence="2" id="KW-0677">Repeat</keyword>
<dbReference type="OMA" id="DIRRCNT"/>
<reference evidence="6" key="2">
    <citation type="submission" date="2025-08" db="UniProtKB">
        <authorList>
            <consortium name="Ensembl"/>
        </authorList>
    </citation>
    <scope>IDENTIFICATION</scope>
</reference>
<evidence type="ECO:0000256" key="4">
    <source>
        <dbReference type="ARBA" id="ARBA00023180"/>
    </source>
</evidence>
<evidence type="ECO:0000313" key="6">
    <source>
        <dbReference type="Ensembl" id="ENSCINP00000015769.3"/>
    </source>
</evidence>
<dbReference type="Gene3D" id="2.20.100.10">
    <property type="entry name" value="Thrombospondin type-1 (TSP1) repeat"/>
    <property type="match status" value="4"/>
</dbReference>
<dbReference type="PROSITE" id="PS50092">
    <property type="entry name" value="TSP1"/>
    <property type="match status" value="4"/>
</dbReference>